<evidence type="ECO:0000256" key="1">
    <source>
        <dbReference type="SAM" id="SignalP"/>
    </source>
</evidence>
<dbReference type="EMBL" id="OZ034826">
    <property type="protein sequence ID" value="CAL1681856.1"/>
    <property type="molecule type" value="Genomic_DNA"/>
</dbReference>
<evidence type="ECO:0000313" key="3">
    <source>
        <dbReference type="Proteomes" id="UP001497644"/>
    </source>
</evidence>
<keyword evidence="1" id="KW-0732">Signal</keyword>
<feature type="signal peptide" evidence="1">
    <location>
        <begin position="1"/>
        <end position="18"/>
    </location>
</feature>
<sequence>MKTILVIVFIAFAIRAQCRSVELSDELRFTGEEAAANTPEQPRELITSYERTFGKLINFAEKISADKDNNERKIQFLKELGSLIEQHVQEQPEMRSMYTKLDNDTDSILQTSNDKPTTRSMNNVKDLIDYMKEIDIVYQDGDITDEHIRIKRAAGYKENASFATLEERMTNMLIDIQHQLIQVQKCLDKLCKKHHLTSMNTSEEISDDNAFPINQPNKESII</sequence>
<gene>
    <name evidence="2" type="ORF">LPLAT_LOCUS7787</name>
</gene>
<accession>A0AAV2NPY7</accession>
<organism evidence="2 3">
    <name type="scientific">Lasius platythorax</name>
    <dbReference type="NCBI Taxonomy" id="488582"/>
    <lineage>
        <taxon>Eukaryota</taxon>
        <taxon>Metazoa</taxon>
        <taxon>Ecdysozoa</taxon>
        <taxon>Arthropoda</taxon>
        <taxon>Hexapoda</taxon>
        <taxon>Insecta</taxon>
        <taxon>Pterygota</taxon>
        <taxon>Neoptera</taxon>
        <taxon>Endopterygota</taxon>
        <taxon>Hymenoptera</taxon>
        <taxon>Apocrita</taxon>
        <taxon>Aculeata</taxon>
        <taxon>Formicoidea</taxon>
        <taxon>Formicidae</taxon>
        <taxon>Formicinae</taxon>
        <taxon>Lasius</taxon>
        <taxon>Lasius</taxon>
    </lineage>
</organism>
<dbReference type="Proteomes" id="UP001497644">
    <property type="component" value="Chromosome 3"/>
</dbReference>
<feature type="chain" id="PRO_5043539433" evidence="1">
    <location>
        <begin position="19"/>
        <end position="222"/>
    </location>
</feature>
<protein>
    <submittedName>
        <fullName evidence="2">Uncharacterized protein</fullName>
    </submittedName>
</protein>
<evidence type="ECO:0000313" key="2">
    <source>
        <dbReference type="EMBL" id="CAL1681856.1"/>
    </source>
</evidence>
<name>A0AAV2NPY7_9HYME</name>
<dbReference type="AlphaFoldDB" id="A0AAV2NPY7"/>
<keyword evidence="3" id="KW-1185">Reference proteome</keyword>
<proteinExistence type="predicted"/>
<reference evidence="2" key="1">
    <citation type="submission" date="2024-04" db="EMBL/GenBank/DDBJ databases">
        <authorList>
            <consortium name="Molecular Ecology Group"/>
        </authorList>
    </citation>
    <scope>NUCLEOTIDE SEQUENCE</scope>
</reference>